<dbReference type="AlphaFoldDB" id="A0A179VB89"/>
<evidence type="ECO:0000313" key="2">
    <source>
        <dbReference type="Proteomes" id="UP000186919"/>
    </source>
</evidence>
<evidence type="ECO:0000313" key="1">
    <source>
        <dbReference type="EMBL" id="OAT68273.1"/>
    </source>
</evidence>
<organism evidence="1 2">
    <name type="scientific">Mycobacteroides immunogenum</name>
    <dbReference type="NCBI Taxonomy" id="83262"/>
    <lineage>
        <taxon>Bacteria</taxon>
        <taxon>Bacillati</taxon>
        <taxon>Actinomycetota</taxon>
        <taxon>Actinomycetes</taxon>
        <taxon>Mycobacteriales</taxon>
        <taxon>Mycobacteriaceae</taxon>
        <taxon>Mycobacteroides</taxon>
    </lineage>
</organism>
<dbReference type="Proteomes" id="UP000186919">
    <property type="component" value="Unassembled WGS sequence"/>
</dbReference>
<name>A0A179VB89_9MYCO</name>
<sequence length="181" mass="19936">MDSITPPIGYVPLVFSRDTDSFNRWWDSFEFVGDVEDAVAALRADDNSDAVFALSDLMTTVLQLKAPAPVPGWIKVEGLRPGAEIAYVTLDFDPAYDGTGVLDGTKVVVNLHTANRIEGGSHWLAVSSYVSRPHREFRPDEGLTTREALAQIIDAALILINWEVARSDRFLVAARQMQTTS</sequence>
<proteinExistence type="predicted"/>
<accession>A0A179VB89</accession>
<gene>
    <name evidence="1" type="ORF">AWB85_25390</name>
</gene>
<protein>
    <submittedName>
        <fullName evidence="1">Uncharacterized protein</fullName>
    </submittedName>
</protein>
<reference evidence="1 2" key="1">
    <citation type="submission" date="2016-01" db="EMBL/GenBank/DDBJ databases">
        <title>Mycobacterium immunogenum strain CD11_6 genome sequencing and assembly.</title>
        <authorList>
            <person name="Kaur G."/>
            <person name="Nair G.R."/>
            <person name="Mayilraj S."/>
        </authorList>
    </citation>
    <scope>NUCLEOTIDE SEQUENCE [LARGE SCALE GENOMIC DNA]</scope>
    <source>
        <strain evidence="1 2">CD11-6</strain>
    </source>
</reference>
<dbReference type="EMBL" id="LQYE01000026">
    <property type="protein sequence ID" value="OAT68273.1"/>
    <property type="molecule type" value="Genomic_DNA"/>
</dbReference>
<comment type="caution">
    <text evidence="1">The sequence shown here is derived from an EMBL/GenBank/DDBJ whole genome shotgun (WGS) entry which is preliminary data.</text>
</comment>
<dbReference type="RefSeq" id="WP_064630708.1">
    <property type="nucleotide sequence ID" value="NZ_LQYE01000026.1"/>
</dbReference>